<proteinExistence type="predicted"/>
<evidence type="ECO:0000313" key="1">
    <source>
        <dbReference type="EMBL" id="KII67932.1"/>
    </source>
</evidence>
<gene>
    <name evidence="1" type="ORF">RF11_08292</name>
</gene>
<dbReference type="EMBL" id="JWZT01003007">
    <property type="protein sequence ID" value="KII67932.1"/>
    <property type="molecule type" value="Genomic_DNA"/>
</dbReference>
<keyword evidence="2" id="KW-1185">Reference proteome</keyword>
<sequence>MIIEIRRRLALKSNITTIFDSELKIVVDNLNSRIGFNESDYVLAMCYFKRIASAVIPVISQSKSTSKTYLVCHEHMLELNEDAPNVLGPNRVTKWNKVFFAAAKLGLHIRTYCHLVKTERIMSIHQLIDDILYAILNKDDSSNILRSHIKNLVKEFESNEGKITAFFYKQN</sequence>
<reference evidence="1 2" key="1">
    <citation type="journal article" date="2014" name="Genome Biol. Evol.">
        <title>The genome of the myxosporean Thelohanellus kitauei shows adaptations to nutrient acquisition within its fish host.</title>
        <authorList>
            <person name="Yang Y."/>
            <person name="Xiong J."/>
            <person name="Zhou Z."/>
            <person name="Huo F."/>
            <person name="Miao W."/>
            <person name="Ran C."/>
            <person name="Liu Y."/>
            <person name="Zhang J."/>
            <person name="Feng J."/>
            <person name="Wang M."/>
            <person name="Wang M."/>
            <person name="Wang L."/>
            <person name="Yao B."/>
        </authorList>
    </citation>
    <scope>NUCLEOTIDE SEQUENCE [LARGE SCALE GENOMIC DNA]</scope>
    <source>
        <strain evidence="1">Wuqing</strain>
    </source>
</reference>
<organism evidence="1 2">
    <name type="scientific">Thelohanellus kitauei</name>
    <name type="common">Myxosporean</name>
    <dbReference type="NCBI Taxonomy" id="669202"/>
    <lineage>
        <taxon>Eukaryota</taxon>
        <taxon>Metazoa</taxon>
        <taxon>Cnidaria</taxon>
        <taxon>Myxozoa</taxon>
        <taxon>Myxosporea</taxon>
        <taxon>Bivalvulida</taxon>
        <taxon>Platysporina</taxon>
        <taxon>Myxobolidae</taxon>
        <taxon>Thelohanellus</taxon>
    </lineage>
</organism>
<protein>
    <submittedName>
        <fullName evidence="1">Uncharacterized protein</fullName>
    </submittedName>
</protein>
<evidence type="ECO:0000313" key="2">
    <source>
        <dbReference type="Proteomes" id="UP000031668"/>
    </source>
</evidence>
<dbReference type="AlphaFoldDB" id="A0A0C2N207"/>
<accession>A0A0C2N207</accession>
<dbReference type="Proteomes" id="UP000031668">
    <property type="component" value="Unassembled WGS sequence"/>
</dbReference>
<comment type="caution">
    <text evidence="1">The sequence shown here is derived from an EMBL/GenBank/DDBJ whole genome shotgun (WGS) entry which is preliminary data.</text>
</comment>
<name>A0A0C2N207_THEKT</name>